<dbReference type="PANTHER" id="PTHR24128:SF24">
    <property type="entry name" value="ANKYRIN REPEAT PROTEIN"/>
    <property type="match status" value="1"/>
</dbReference>
<dbReference type="AlphaFoldDB" id="A0ABD1TWT1"/>
<dbReference type="Gene3D" id="1.25.40.20">
    <property type="entry name" value="Ankyrin repeat-containing domain"/>
    <property type="match status" value="1"/>
</dbReference>
<evidence type="ECO:0000313" key="2">
    <source>
        <dbReference type="Proteomes" id="UP001604336"/>
    </source>
</evidence>
<dbReference type="InterPro" id="IPR036770">
    <property type="entry name" value="Ankyrin_rpt-contain_sf"/>
</dbReference>
<comment type="caution">
    <text evidence="1">The sequence shown here is derived from an EMBL/GenBank/DDBJ whole genome shotgun (WGS) entry which is preliminary data.</text>
</comment>
<sequence>MDTAQDLDINKFYDSINSNPDYIEGPNNQLFVQTPLHIAASEGHTRLALEILRLKPSLGKKLNPNGLSPLILALHKGHTATVKGLIRYDPDLICVHGRGGITPLHYVVERQDIDLLIKFG</sequence>
<name>A0ABD1TWT1_9LAMI</name>
<dbReference type="SMART" id="SM00248">
    <property type="entry name" value="ANK"/>
    <property type="match status" value="2"/>
</dbReference>
<accession>A0ABD1TWT1</accession>
<proteinExistence type="predicted"/>
<reference evidence="2" key="1">
    <citation type="submission" date="2024-07" db="EMBL/GenBank/DDBJ databases">
        <title>Two chromosome-level genome assemblies of Korean endemic species Abeliophyllum distichum and Forsythia ovata (Oleaceae).</title>
        <authorList>
            <person name="Jang H."/>
        </authorList>
    </citation>
    <scope>NUCLEOTIDE SEQUENCE [LARGE SCALE GENOMIC DNA]</scope>
</reference>
<dbReference type="InterPro" id="IPR002110">
    <property type="entry name" value="Ankyrin_rpt"/>
</dbReference>
<dbReference type="Proteomes" id="UP001604336">
    <property type="component" value="Unassembled WGS sequence"/>
</dbReference>
<organism evidence="1 2">
    <name type="scientific">Abeliophyllum distichum</name>
    <dbReference type="NCBI Taxonomy" id="126358"/>
    <lineage>
        <taxon>Eukaryota</taxon>
        <taxon>Viridiplantae</taxon>
        <taxon>Streptophyta</taxon>
        <taxon>Embryophyta</taxon>
        <taxon>Tracheophyta</taxon>
        <taxon>Spermatophyta</taxon>
        <taxon>Magnoliopsida</taxon>
        <taxon>eudicotyledons</taxon>
        <taxon>Gunneridae</taxon>
        <taxon>Pentapetalae</taxon>
        <taxon>asterids</taxon>
        <taxon>lamiids</taxon>
        <taxon>Lamiales</taxon>
        <taxon>Oleaceae</taxon>
        <taxon>Forsythieae</taxon>
        <taxon>Abeliophyllum</taxon>
    </lineage>
</organism>
<dbReference type="PANTHER" id="PTHR24128">
    <property type="entry name" value="HOMEOBOX PROTEIN WARIAI"/>
    <property type="match status" value="1"/>
</dbReference>
<gene>
    <name evidence="1" type="ORF">Adt_13434</name>
</gene>
<dbReference type="EMBL" id="JBFOLK010000004">
    <property type="protein sequence ID" value="KAL2517187.1"/>
    <property type="molecule type" value="Genomic_DNA"/>
</dbReference>
<dbReference type="Pfam" id="PF12796">
    <property type="entry name" value="Ank_2"/>
    <property type="match status" value="1"/>
</dbReference>
<dbReference type="SUPFAM" id="SSF48403">
    <property type="entry name" value="Ankyrin repeat"/>
    <property type="match status" value="1"/>
</dbReference>
<protein>
    <submittedName>
        <fullName evidence="1">Ankyrin repeat family protein</fullName>
    </submittedName>
</protein>
<keyword evidence="2" id="KW-1185">Reference proteome</keyword>
<evidence type="ECO:0000313" key="1">
    <source>
        <dbReference type="EMBL" id="KAL2517187.1"/>
    </source>
</evidence>